<dbReference type="AlphaFoldDB" id="A0A2T4XW47"/>
<protein>
    <submittedName>
        <fullName evidence="1">Uncharacterized protein</fullName>
    </submittedName>
</protein>
<dbReference type="Proteomes" id="UP000241614">
    <property type="component" value="Unassembled WGS sequence"/>
</dbReference>
<name>A0A2T4XW47_ENTCL</name>
<reference evidence="1 2" key="1">
    <citation type="submission" date="2018-04" db="EMBL/GenBank/DDBJ databases">
        <title>Genome sequencing reveals highly heavy metal resistance and biotechnology application of the novel Enterobacter cloacae amazonensis isolated from wastewater river in Manaus - Amazonas.</title>
        <authorList>
            <person name="Astolfi M.C.T."/>
            <person name="Carvalho E.B.D.S."/>
            <person name="Lacerda L.B."/>
            <person name="Pinto M.V."/>
            <person name="Nogueira V.B."/>
            <person name="Barros A.M."/>
            <person name="Astolfi-Filho S."/>
        </authorList>
    </citation>
    <scope>NUCLEOTIDE SEQUENCE [LARGE SCALE GENOMIC DNA]</scope>
    <source>
        <strain evidence="2">amazonensis</strain>
    </source>
</reference>
<sequence>MAHEFSLEQAKEKAYQAEIICKMIELYPNKMDCSEIEAIAALLSKLTSDVCAWLIEEQAIRSNA</sequence>
<gene>
    <name evidence="1" type="ORF">DA103_19355</name>
</gene>
<dbReference type="RefSeq" id="WP_087449368.1">
    <property type="nucleotide sequence ID" value="NZ_PZPP01000016.1"/>
</dbReference>
<accession>A0A2T4XW47</accession>
<dbReference type="OrthoDB" id="6522383at2"/>
<proteinExistence type="predicted"/>
<dbReference type="EMBL" id="PZPP01000016">
    <property type="protein sequence ID" value="PTM34169.1"/>
    <property type="molecule type" value="Genomic_DNA"/>
</dbReference>
<evidence type="ECO:0000313" key="1">
    <source>
        <dbReference type="EMBL" id="PTM34169.1"/>
    </source>
</evidence>
<comment type="caution">
    <text evidence="1">The sequence shown here is derived from an EMBL/GenBank/DDBJ whole genome shotgun (WGS) entry which is preliminary data.</text>
</comment>
<organism evidence="1 2">
    <name type="scientific">Enterobacter cloacae</name>
    <dbReference type="NCBI Taxonomy" id="550"/>
    <lineage>
        <taxon>Bacteria</taxon>
        <taxon>Pseudomonadati</taxon>
        <taxon>Pseudomonadota</taxon>
        <taxon>Gammaproteobacteria</taxon>
        <taxon>Enterobacterales</taxon>
        <taxon>Enterobacteriaceae</taxon>
        <taxon>Enterobacter</taxon>
        <taxon>Enterobacter cloacae complex</taxon>
    </lineage>
</organism>
<evidence type="ECO:0000313" key="2">
    <source>
        <dbReference type="Proteomes" id="UP000241614"/>
    </source>
</evidence>